<dbReference type="EMBL" id="KV417557">
    <property type="protein sequence ID" value="KZP20115.1"/>
    <property type="molecule type" value="Genomic_DNA"/>
</dbReference>
<keyword evidence="1" id="KW-0732">Signal</keyword>
<organism evidence="2 3">
    <name type="scientific">Athelia psychrophila</name>
    <dbReference type="NCBI Taxonomy" id="1759441"/>
    <lineage>
        <taxon>Eukaryota</taxon>
        <taxon>Fungi</taxon>
        <taxon>Dikarya</taxon>
        <taxon>Basidiomycota</taxon>
        <taxon>Agaricomycotina</taxon>
        <taxon>Agaricomycetes</taxon>
        <taxon>Agaricomycetidae</taxon>
        <taxon>Atheliales</taxon>
        <taxon>Atheliaceae</taxon>
        <taxon>Athelia</taxon>
    </lineage>
</organism>
<dbReference type="Gene3D" id="2.120.10.10">
    <property type="match status" value="1"/>
</dbReference>
<evidence type="ECO:0000256" key="1">
    <source>
        <dbReference type="SAM" id="SignalP"/>
    </source>
</evidence>
<feature type="chain" id="PRO_5007875461" evidence="1">
    <location>
        <begin position="20"/>
        <end position="360"/>
    </location>
</feature>
<dbReference type="SUPFAM" id="SSF50939">
    <property type="entry name" value="Sialidases"/>
    <property type="match status" value="1"/>
</dbReference>
<dbReference type="GO" id="GO:0016787">
    <property type="term" value="F:hydrolase activity"/>
    <property type="evidence" value="ECO:0007669"/>
    <property type="project" value="UniProtKB-KW"/>
</dbReference>
<proteinExistence type="predicted"/>
<dbReference type="PANTHER" id="PTHR38792">
    <property type="entry name" value="BNR/ASP-BOX REPEAT DOMAIN PROTEIN (AFU_ORTHOLOGUE AFUA_7G06430)-RELATED"/>
    <property type="match status" value="1"/>
</dbReference>
<gene>
    <name evidence="2" type="ORF">FIBSPDRAFT_1044999</name>
</gene>
<evidence type="ECO:0000313" key="3">
    <source>
        <dbReference type="Proteomes" id="UP000076532"/>
    </source>
</evidence>
<sequence>MKLSALLLPLLGLCSSALASTIGRRASLTPSVNSAAIPLSPAGGGTYPRLLNIDGAILGAFTVTNGATRTLTISKSVDGGKTYTALGAVDSSTGDMDNPNLIQLPNGNIVCTFRNHDLNSAGAYTYYRITACVSTDGGATWAFLSQVDERTAAGVNGIWEPFGRVSTSNALQVYYASENAANDQDIIMRSSTDGGATWSAANTVAGATTTGRDGMPGCSAFSGDATKVMCVFETTEGTAPLFTVKSVVSDDDGATWGERSQVYIPTGTDNNAGSPQIVTTTGGALVVSFMTDEDTSLHNWVNGANFKIVTSASTDPAVWGQKATVAPVQSNWPGLLANSDGTIYGCADTNGVYCHLISFS</sequence>
<dbReference type="PANTHER" id="PTHR38792:SF3">
    <property type="entry name" value="BNR_ASP-BOX REPEAT DOMAIN PROTEIN (AFU_ORTHOLOGUE AFUA_7G06430)-RELATED"/>
    <property type="match status" value="1"/>
</dbReference>
<keyword evidence="2" id="KW-0378">Hydrolase</keyword>
<protein>
    <submittedName>
        <fullName evidence="2">Glycoside hydrolase family 93 protein</fullName>
    </submittedName>
</protein>
<dbReference type="Proteomes" id="UP000076532">
    <property type="component" value="Unassembled WGS sequence"/>
</dbReference>
<keyword evidence="3" id="KW-1185">Reference proteome</keyword>
<evidence type="ECO:0000313" key="2">
    <source>
        <dbReference type="EMBL" id="KZP20115.1"/>
    </source>
</evidence>
<dbReference type="CDD" id="cd15482">
    <property type="entry name" value="Sialidase_non-viral"/>
    <property type="match status" value="1"/>
</dbReference>
<dbReference type="STRING" id="436010.A0A166IS63"/>
<reference evidence="2 3" key="1">
    <citation type="journal article" date="2016" name="Mol. Biol. Evol.">
        <title>Comparative Genomics of Early-Diverging Mushroom-Forming Fungi Provides Insights into the Origins of Lignocellulose Decay Capabilities.</title>
        <authorList>
            <person name="Nagy L.G."/>
            <person name="Riley R."/>
            <person name="Tritt A."/>
            <person name="Adam C."/>
            <person name="Daum C."/>
            <person name="Floudas D."/>
            <person name="Sun H."/>
            <person name="Yadav J.S."/>
            <person name="Pangilinan J."/>
            <person name="Larsson K.H."/>
            <person name="Matsuura K."/>
            <person name="Barry K."/>
            <person name="Labutti K."/>
            <person name="Kuo R."/>
            <person name="Ohm R.A."/>
            <person name="Bhattacharya S.S."/>
            <person name="Shirouzu T."/>
            <person name="Yoshinaga Y."/>
            <person name="Martin F.M."/>
            <person name="Grigoriev I.V."/>
            <person name="Hibbett D.S."/>
        </authorList>
    </citation>
    <scope>NUCLEOTIDE SEQUENCE [LARGE SCALE GENOMIC DNA]</scope>
    <source>
        <strain evidence="2 3">CBS 109695</strain>
    </source>
</reference>
<dbReference type="InterPro" id="IPR036278">
    <property type="entry name" value="Sialidase_sf"/>
</dbReference>
<feature type="signal peptide" evidence="1">
    <location>
        <begin position="1"/>
        <end position="19"/>
    </location>
</feature>
<accession>A0A166IS63</accession>
<dbReference type="AlphaFoldDB" id="A0A166IS63"/>
<name>A0A166IS63_9AGAM</name>
<dbReference type="OrthoDB" id="2739686at2759"/>